<dbReference type="EMBL" id="AMQM01006306">
    <property type="status" value="NOT_ANNOTATED_CDS"/>
    <property type="molecule type" value="Genomic_DNA"/>
</dbReference>
<dbReference type="PANTHER" id="PTHR14559:SF11">
    <property type="entry name" value="SECRETED PROTEIN"/>
    <property type="match status" value="1"/>
</dbReference>
<dbReference type="EMBL" id="KB097379">
    <property type="protein sequence ID" value="ESN97334.1"/>
    <property type="molecule type" value="Genomic_DNA"/>
</dbReference>
<evidence type="ECO:0000256" key="1">
    <source>
        <dbReference type="SAM" id="SignalP"/>
    </source>
</evidence>
<dbReference type="EnsemblMetazoa" id="HelroT178121">
    <property type="protein sequence ID" value="HelroP178121"/>
    <property type="gene ID" value="HelroG178121"/>
</dbReference>
<dbReference type="CTD" id="20206620"/>
<feature type="chain" id="PRO_5010980481" description="Secreted protein" evidence="1">
    <location>
        <begin position="19"/>
        <end position="107"/>
    </location>
</feature>
<keyword evidence="1" id="KW-0732">Signal</keyword>
<evidence type="ECO:0000313" key="4">
    <source>
        <dbReference type="Proteomes" id="UP000015101"/>
    </source>
</evidence>
<proteinExistence type="predicted"/>
<reference evidence="4" key="1">
    <citation type="submission" date="2012-12" db="EMBL/GenBank/DDBJ databases">
        <authorList>
            <person name="Hellsten U."/>
            <person name="Grimwood J."/>
            <person name="Chapman J.A."/>
            <person name="Shapiro H."/>
            <person name="Aerts A."/>
            <person name="Otillar R.P."/>
            <person name="Terry A.Y."/>
            <person name="Boore J.L."/>
            <person name="Simakov O."/>
            <person name="Marletaz F."/>
            <person name="Cho S.-J."/>
            <person name="Edsinger-Gonzales E."/>
            <person name="Havlak P."/>
            <person name="Kuo D.-H."/>
            <person name="Larsson T."/>
            <person name="Lv J."/>
            <person name="Arendt D."/>
            <person name="Savage R."/>
            <person name="Osoegawa K."/>
            <person name="de Jong P."/>
            <person name="Lindberg D.R."/>
            <person name="Seaver E.C."/>
            <person name="Weisblat D.A."/>
            <person name="Putnam N.H."/>
            <person name="Grigoriev I.V."/>
            <person name="Rokhsar D.S."/>
        </authorList>
    </citation>
    <scope>NUCLEOTIDE SEQUENCE</scope>
</reference>
<evidence type="ECO:0000313" key="3">
    <source>
        <dbReference type="EnsemblMetazoa" id="HelroP178121"/>
    </source>
</evidence>
<accession>T1FCS1</accession>
<dbReference type="KEGG" id="hro:HELRODRAFT_178121"/>
<keyword evidence="4" id="KW-1185">Reference proteome</keyword>
<evidence type="ECO:0008006" key="5">
    <source>
        <dbReference type="Google" id="ProtNLM"/>
    </source>
</evidence>
<dbReference type="AlphaFoldDB" id="T1FCS1"/>
<dbReference type="GeneID" id="20206620"/>
<evidence type="ECO:0000313" key="2">
    <source>
        <dbReference type="EMBL" id="ESN97334.1"/>
    </source>
</evidence>
<gene>
    <name evidence="3" type="primary">20206620</name>
    <name evidence="2" type="ORF">HELRODRAFT_178121</name>
</gene>
<dbReference type="HOGENOM" id="CLU_2212774_0_0_1"/>
<name>T1FCS1_HELRO</name>
<dbReference type="InParanoid" id="T1FCS1"/>
<dbReference type="Proteomes" id="UP000015101">
    <property type="component" value="Unassembled WGS sequence"/>
</dbReference>
<dbReference type="PANTHER" id="PTHR14559">
    <property type="entry name" value="CASPASE RECRUITMENT DOMAIN FAMILY"/>
    <property type="match status" value="1"/>
</dbReference>
<feature type="signal peptide" evidence="1">
    <location>
        <begin position="1"/>
        <end position="18"/>
    </location>
</feature>
<reference evidence="2 4" key="2">
    <citation type="journal article" date="2013" name="Nature">
        <title>Insights into bilaterian evolution from three spiralian genomes.</title>
        <authorList>
            <person name="Simakov O."/>
            <person name="Marletaz F."/>
            <person name="Cho S.J."/>
            <person name="Edsinger-Gonzales E."/>
            <person name="Havlak P."/>
            <person name="Hellsten U."/>
            <person name="Kuo D.H."/>
            <person name="Larsson T."/>
            <person name="Lv J."/>
            <person name="Arendt D."/>
            <person name="Savage R."/>
            <person name="Osoegawa K."/>
            <person name="de Jong P."/>
            <person name="Grimwood J."/>
            <person name="Chapman J.A."/>
            <person name="Shapiro H."/>
            <person name="Aerts A."/>
            <person name="Otillar R.P."/>
            <person name="Terry A.Y."/>
            <person name="Boore J.L."/>
            <person name="Grigoriev I.V."/>
            <person name="Lindberg D.R."/>
            <person name="Seaver E.C."/>
            <person name="Weisblat D.A."/>
            <person name="Putnam N.H."/>
            <person name="Rokhsar D.S."/>
        </authorList>
    </citation>
    <scope>NUCLEOTIDE SEQUENCE</scope>
</reference>
<organism evidence="3 4">
    <name type="scientific">Helobdella robusta</name>
    <name type="common">Californian leech</name>
    <dbReference type="NCBI Taxonomy" id="6412"/>
    <lineage>
        <taxon>Eukaryota</taxon>
        <taxon>Metazoa</taxon>
        <taxon>Spiralia</taxon>
        <taxon>Lophotrochozoa</taxon>
        <taxon>Annelida</taxon>
        <taxon>Clitellata</taxon>
        <taxon>Hirudinea</taxon>
        <taxon>Rhynchobdellida</taxon>
        <taxon>Glossiphoniidae</taxon>
        <taxon>Helobdella</taxon>
    </lineage>
</organism>
<protein>
    <recommendedName>
        <fullName evidence="5">Secreted protein</fullName>
    </recommendedName>
</protein>
<sequence>MNHLVAILVLISVVLLKAEVLLSIGPRTSMQTGKKSIEGRAPSYFLIFSSDALVAAKSLSLLVKCTYRSLMCPERLRPTPGTYRLSKESMCSHPGVFHPARKFPRAL</sequence>
<dbReference type="RefSeq" id="XP_009024511.1">
    <property type="nucleotide sequence ID" value="XM_009026263.1"/>
</dbReference>
<reference evidence="3" key="3">
    <citation type="submission" date="2015-06" db="UniProtKB">
        <authorList>
            <consortium name="EnsemblMetazoa"/>
        </authorList>
    </citation>
    <scope>IDENTIFICATION</scope>
</reference>